<dbReference type="InterPro" id="IPR025193">
    <property type="entry name" value="DUF4114"/>
</dbReference>
<comment type="caution">
    <text evidence="13">The sequence shown here is derived from an EMBL/GenBank/DDBJ whole genome shotgun (WGS) entry which is preliminary data.</text>
</comment>
<feature type="domain" description="Peptidase S8/S53" evidence="9">
    <location>
        <begin position="448"/>
        <end position="721"/>
    </location>
</feature>
<dbReference type="InterPro" id="IPR015500">
    <property type="entry name" value="Peptidase_S8_subtilisin-rel"/>
</dbReference>
<dbReference type="InterPro" id="IPR016047">
    <property type="entry name" value="M23ase_b-sheet_dom"/>
</dbReference>
<keyword evidence="5 6" id="KW-0720">Serine protease</keyword>
<dbReference type="Pfam" id="PF01551">
    <property type="entry name" value="Peptidase_M23"/>
    <property type="match status" value="1"/>
</dbReference>
<dbReference type="PANTHER" id="PTHR43806:SF11">
    <property type="entry name" value="CEREVISIN-RELATED"/>
    <property type="match status" value="1"/>
</dbReference>
<dbReference type="Gene3D" id="2.60.120.380">
    <property type="match status" value="1"/>
</dbReference>
<evidence type="ECO:0000256" key="1">
    <source>
        <dbReference type="ARBA" id="ARBA00011073"/>
    </source>
</evidence>
<feature type="active site" description="Charge relay system" evidence="6">
    <location>
        <position position="673"/>
    </location>
</feature>
<evidence type="ECO:0000313" key="14">
    <source>
        <dbReference type="Proteomes" id="UP001235849"/>
    </source>
</evidence>
<dbReference type="InterPro" id="IPR036779">
    <property type="entry name" value="LysM_dom_sf"/>
</dbReference>
<evidence type="ECO:0000256" key="6">
    <source>
        <dbReference type="PROSITE-ProRule" id="PRU01240"/>
    </source>
</evidence>
<evidence type="ECO:0000256" key="4">
    <source>
        <dbReference type="ARBA" id="ARBA00022801"/>
    </source>
</evidence>
<evidence type="ECO:0000259" key="9">
    <source>
        <dbReference type="Pfam" id="PF00082"/>
    </source>
</evidence>
<dbReference type="InterPro" id="IPR018392">
    <property type="entry name" value="LysM"/>
</dbReference>
<organism evidence="13 14">
    <name type="scientific">Roseofilum capinflatum BLCC-M114</name>
    <dbReference type="NCBI Taxonomy" id="3022440"/>
    <lineage>
        <taxon>Bacteria</taxon>
        <taxon>Bacillati</taxon>
        <taxon>Cyanobacteriota</taxon>
        <taxon>Cyanophyceae</taxon>
        <taxon>Desertifilales</taxon>
        <taxon>Desertifilaceae</taxon>
        <taxon>Roseofilum</taxon>
        <taxon>Roseofilum capinflatum</taxon>
    </lineage>
</organism>
<feature type="domain" description="DUF4114" evidence="12">
    <location>
        <begin position="84"/>
        <end position="167"/>
    </location>
</feature>
<dbReference type="SUPFAM" id="SSF89260">
    <property type="entry name" value="Collagen-binding domain"/>
    <property type="match status" value="1"/>
</dbReference>
<evidence type="ECO:0000256" key="8">
    <source>
        <dbReference type="SAM" id="MobiDB-lite"/>
    </source>
</evidence>
<dbReference type="InterPro" id="IPR036852">
    <property type="entry name" value="Peptidase_S8/S53_dom_sf"/>
</dbReference>
<dbReference type="Pfam" id="PF00082">
    <property type="entry name" value="Peptidase_S8"/>
    <property type="match status" value="1"/>
</dbReference>
<feature type="domain" description="M23ase beta-sheet core" evidence="10">
    <location>
        <begin position="1906"/>
        <end position="1990"/>
    </location>
</feature>
<accession>A0ABT7B075</accession>
<dbReference type="InterPro" id="IPR000209">
    <property type="entry name" value="Peptidase_S8/S53_dom"/>
</dbReference>
<sequence length="2019" mass="220211">MEIDYIFDGGGYKGELAIFSLDGMDEFEPGSEDFIQEAANRSLSSSEQGHVVISDADEGARFSGNLGERDQNAGEYLGVKSFNMRSGDTFGVMLVPNKTVARVFDNPGLGGSGRPLFSMVTSNPYEGFHVGQIADVTGDGSTFVMEDIRMDGKTDSDYNDIIFQIRGAKGKAALMDEVLGEGEDWRETELGKGIIEYVKPYVTPDAVDEVAGDLVEDIETLLEFLDKTTEPEAVENSVEENLGEEAFTTDVVEPEVVEQESEDNLVEEGEDSETENTVEPEVVQEATTASEENSDEEEPAITVEENNSVAEEEEVVVAETTETENGESSDDLEENAVEAQEIVEEVEGENTDTEPVELEPTVKQELVARLETLTSNLEEIDTEESSITQLKETVTTLADSLTRNSEELSQVQEVATTRLVNRLEAVAQQWVSGGEEPTVFEFAETEQPLVGVIDTGFSGDNPDIDYSRITLGTDYVEGDENPLLSEGEGNEHGTHILGIIGATQDNGIGIDGVNDTAPLWVSRAIGSGQWAESLMEFVDAAQESGQPNAVVNLSLDLTQVDAEGNVTTRYELTPEEREAIEYARQNGVLIVAAAGNDGDVMSVLGQASQEFDNILTVGAAEQVNPRLSVAEGFNRAEYSSYGQGLDLLAPGGTTDNPVVSTVGEGVGTMAGTSVATAKVTGAVSQVWAANPELSYRQVVEILKETATDLDAPNGDETTGAGLLNLLAAVQVAKETKPEVYEPEKLLAPLTWGGEGTVTPQERAVSERFWKNGKYYDWVPYQMKWGDTLNAIAQRTLGSGAYDYYMWIAQKNGIRNPNYIVTGDWIQIPQEVPASPVVVNPVIEPKIPVPVPPPVSISPAAKQSIEELYQQNKTTLGQKTGEIIDLGNGFLKQNFEGGYIIWNGQKALVYFLGTGTPKFPKPTPEPKSLIYGSLVQGSGAAVYYIDNGYRRDIPDPETFYLMGFEVKNINRIPDSQLNTIPLGRSMPSRKNGALVQGFGSEVYYMENGYRRHIPDAVTFNVMELNWGGIQRVSTEDLNDIPLGNPLPSQRDGALLHGDGPAVYITENGYRRLIPDPETFKAMGLDKADIQFISESSLQTIALKNPLPSRKDGTLLQGFGSEVYYMENGDRRLIPDGVTFNTMGLDLADIEQVSNDDINAIPLGEPLPSQRDGALLHGDGPAVYITENGYRRLIPDPETFDAIGLDRGEIQFIAESSLQTIPLKNPLPSRKNGSLVQGSGSEIYYMESGFRRLIPDAETFDKMGLDMEDIQHVSDADGNAIPLGQPLPSLSEVTQDNKLSPAQQISFNQTTQESVNPQDVNDIYTFTVDRPQYVRLELDGLSDNANIELIEDVNHNQQLDIGEVLGRSDKAGSDSEAFTRFLTPGQYYVRVASGTQHANTDYNLSLRGWLNVQPDNGPQPVNRIQGIGGQKGYKIDSVYFSDVTGDDQADAVVVNNWGTTTRRSNSSEFLRNETWTEFPHFGSHRTFFADVNGDGKADAIAVNDFVHPDVDAVYVKLSNGSEFLETQKWTEFGYGGKYGTFFADVTGDGKADAIVVNDEGVTVRRSDGTRFLWNEPWTTNGYGGKYGTFFADVTGDGKADAIVVNDEGVTVRRSDGTRFLWNEPWTTNGYGGKYGTFFADVTGDGKADAIVVNDEGVTVRRSDGTRFLWNEPWTTNGYGGKYGTFFADVTGDGKADAIVVNDEGVTVRRSNGSSFSWNEPWTTNGYGGEGGPGTIVKGSGPEVYFIDGIVRRHIPDAETLSYVGVGYITSQNSLSDEDLNSILLGDPLPSRKNGALVKGSGPEVYYMEKGQRRHIPDAETFEAMGLDWGAIQYVSERDLNDIPLGLPVPSVKDSRPSNPNPGYIYNDNDYLKALYQDNVGNRLGTNAHNHDHIIREALDTIDGDGDGRVHALVGGEVVSAKNGQHIKDWKYNGEVAIYNKELNKTFIYWHFAPGSVNTSLLGQTINAGDFIGREGNTGSSYGAHTHVQIHNGRGPNYAFEARLHIPSVFQDAVRKGLVKFP</sequence>
<dbReference type="Gene3D" id="2.70.70.10">
    <property type="entry name" value="Glucose Permease (Domain IIA)"/>
    <property type="match status" value="1"/>
</dbReference>
<comment type="similarity">
    <text evidence="1 6">Belongs to the peptidase S8 family.</text>
</comment>
<feature type="compositionally biased region" description="Acidic residues" evidence="8">
    <location>
        <begin position="252"/>
        <end position="278"/>
    </location>
</feature>
<dbReference type="CDD" id="cd00118">
    <property type="entry name" value="LysM"/>
    <property type="match status" value="1"/>
</dbReference>
<name>A0ABT7B075_9CYAN</name>
<dbReference type="InterPro" id="IPR011055">
    <property type="entry name" value="Dup_hybrid_motif"/>
</dbReference>
<dbReference type="Gene3D" id="3.10.350.10">
    <property type="entry name" value="LysM domain"/>
    <property type="match status" value="1"/>
</dbReference>
<keyword evidence="7" id="KW-0175">Coiled coil</keyword>
<feature type="coiled-coil region" evidence="7">
    <location>
        <begin position="329"/>
        <end position="383"/>
    </location>
</feature>
<proteinExistence type="inferred from homology"/>
<feature type="active site" description="Charge relay system" evidence="6">
    <location>
        <position position="454"/>
    </location>
</feature>
<evidence type="ECO:0000256" key="2">
    <source>
        <dbReference type="ARBA" id="ARBA00022670"/>
    </source>
</evidence>
<keyword evidence="2 6" id="KW-0645">Protease</keyword>
<dbReference type="Pfam" id="PF13448">
    <property type="entry name" value="DUF4114"/>
    <property type="match status" value="1"/>
</dbReference>
<reference evidence="13 14" key="1">
    <citation type="submission" date="2023-01" db="EMBL/GenBank/DDBJ databases">
        <title>Novel diversity within Roseofilum (Cyanobacteria; Desertifilaceae) from marine benthic mats with descriptions of four novel species.</title>
        <authorList>
            <person name="Wang Y."/>
            <person name="Berthold D.E."/>
            <person name="Hu J."/>
            <person name="Lefler F.W."/>
            <person name="Laughinghouse H.D. IV."/>
        </authorList>
    </citation>
    <scope>NUCLEOTIDE SEQUENCE [LARGE SCALE GENOMIC DNA]</scope>
    <source>
        <strain evidence="13 14">BLCC-M114</strain>
    </source>
</reference>
<evidence type="ECO:0000256" key="7">
    <source>
        <dbReference type="SAM" id="Coils"/>
    </source>
</evidence>
<keyword evidence="4 6" id="KW-0378">Hydrolase</keyword>
<dbReference type="InterPro" id="IPR007280">
    <property type="entry name" value="Peptidase_C_arc/bac"/>
</dbReference>
<feature type="domain" description="Peptidase C-terminal archaeal/bacterial" evidence="11">
    <location>
        <begin position="1319"/>
        <end position="1391"/>
    </location>
</feature>
<evidence type="ECO:0000313" key="13">
    <source>
        <dbReference type="EMBL" id="MDJ1172572.1"/>
    </source>
</evidence>
<dbReference type="InterPro" id="IPR028994">
    <property type="entry name" value="Integrin_alpha_N"/>
</dbReference>
<dbReference type="PROSITE" id="PS51892">
    <property type="entry name" value="SUBTILASE"/>
    <property type="match status" value="1"/>
</dbReference>
<dbReference type="InterPro" id="IPR013517">
    <property type="entry name" value="FG-GAP"/>
</dbReference>
<dbReference type="CDD" id="cd12797">
    <property type="entry name" value="M23_peptidase"/>
    <property type="match status" value="1"/>
</dbReference>
<gene>
    <name evidence="13" type="ORF">PMG25_00520</name>
</gene>
<evidence type="ECO:0000259" key="12">
    <source>
        <dbReference type="Pfam" id="PF13448"/>
    </source>
</evidence>
<dbReference type="PRINTS" id="PR00723">
    <property type="entry name" value="SUBTILISIN"/>
</dbReference>
<dbReference type="RefSeq" id="WP_283764957.1">
    <property type="nucleotide sequence ID" value="NZ_JAQOSO010000002.1"/>
</dbReference>
<evidence type="ECO:0000256" key="5">
    <source>
        <dbReference type="ARBA" id="ARBA00022825"/>
    </source>
</evidence>
<dbReference type="InterPro" id="IPR050131">
    <property type="entry name" value="Peptidase_S8_subtilisin-like"/>
</dbReference>
<feature type="active site" description="Charge relay system" evidence="6">
    <location>
        <position position="492"/>
    </location>
</feature>
<keyword evidence="14" id="KW-1185">Reference proteome</keyword>
<dbReference type="SUPFAM" id="SSF52743">
    <property type="entry name" value="Subtilisin-like"/>
    <property type="match status" value="1"/>
</dbReference>
<evidence type="ECO:0000259" key="11">
    <source>
        <dbReference type="Pfam" id="PF04151"/>
    </source>
</evidence>
<evidence type="ECO:0000256" key="3">
    <source>
        <dbReference type="ARBA" id="ARBA00022729"/>
    </source>
</evidence>
<dbReference type="EMBL" id="JAQOSO010000002">
    <property type="protein sequence ID" value="MDJ1172572.1"/>
    <property type="molecule type" value="Genomic_DNA"/>
</dbReference>
<dbReference type="Pfam" id="PF04151">
    <property type="entry name" value="PPC"/>
    <property type="match status" value="1"/>
</dbReference>
<dbReference type="SUPFAM" id="SSF69318">
    <property type="entry name" value="Integrin alpha N-terminal domain"/>
    <property type="match status" value="1"/>
</dbReference>
<dbReference type="Proteomes" id="UP001235849">
    <property type="component" value="Unassembled WGS sequence"/>
</dbReference>
<keyword evidence="3" id="KW-0732">Signal</keyword>
<dbReference type="Pfam" id="PF13517">
    <property type="entry name" value="FG-GAP_3"/>
    <property type="match status" value="2"/>
</dbReference>
<protein>
    <submittedName>
        <fullName evidence="13">S8 family serine peptidase</fullName>
    </submittedName>
</protein>
<dbReference type="PANTHER" id="PTHR43806">
    <property type="entry name" value="PEPTIDASE S8"/>
    <property type="match status" value="1"/>
</dbReference>
<dbReference type="Gene3D" id="3.40.50.200">
    <property type="entry name" value="Peptidase S8/S53 domain"/>
    <property type="match status" value="1"/>
</dbReference>
<feature type="region of interest" description="Disordered" evidence="8">
    <location>
        <begin position="252"/>
        <end position="314"/>
    </location>
</feature>
<evidence type="ECO:0000259" key="10">
    <source>
        <dbReference type="Pfam" id="PF01551"/>
    </source>
</evidence>